<feature type="transmembrane region" description="Helical" evidence="6">
    <location>
        <begin position="529"/>
        <end position="553"/>
    </location>
</feature>
<protein>
    <submittedName>
        <fullName evidence="9">FtsX-like permease family protein</fullName>
    </submittedName>
</protein>
<feature type="domain" description="MacB-like periplasmic core" evidence="8">
    <location>
        <begin position="540"/>
        <end position="716"/>
    </location>
</feature>
<dbReference type="InterPro" id="IPR003838">
    <property type="entry name" value="ABC3_permease_C"/>
</dbReference>
<evidence type="ECO:0000313" key="9">
    <source>
        <dbReference type="EMBL" id="QIP12911.1"/>
    </source>
</evidence>
<dbReference type="Pfam" id="PF12704">
    <property type="entry name" value="MacB_PCD"/>
    <property type="match status" value="2"/>
</dbReference>
<evidence type="ECO:0000256" key="4">
    <source>
        <dbReference type="ARBA" id="ARBA00022989"/>
    </source>
</evidence>
<dbReference type="Pfam" id="PF02687">
    <property type="entry name" value="FtsX"/>
    <property type="match status" value="2"/>
</dbReference>
<reference evidence="9 10" key="1">
    <citation type="submission" date="2020-03" db="EMBL/GenBank/DDBJ databases">
        <authorList>
            <person name="Kim M.K."/>
        </authorList>
    </citation>
    <scope>NUCLEOTIDE SEQUENCE [LARGE SCALE GENOMIC DNA]</scope>
    <source>
        <strain evidence="9 10">BT328</strain>
    </source>
</reference>
<dbReference type="PANTHER" id="PTHR30572:SF18">
    <property type="entry name" value="ABC-TYPE MACROLIDE FAMILY EXPORT SYSTEM PERMEASE COMPONENT 2"/>
    <property type="match status" value="1"/>
</dbReference>
<proteinExistence type="predicted"/>
<feature type="transmembrane region" description="Helical" evidence="6">
    <location>
        <begin position="845"/>
        <end position="864"/>
    </location>
</feature>
<evidence type="ECO:0000256" key="3">
    <source>
        <dbReference type="ARBA" id="ARBA00022692"/>
    </source>
</evidence>
<dbReference type="GO" id="GO:0022857">
    <property type="term" value="F:transmembrane transporter activity"/>
    <property type="evidence" value="ECO:0007669"/>
    <property type="project" value="TreeGrafter"/>
</dbReference>
<dbReference type="GO" id="GO:0005886">
    <property type="term" value="C:plasma membrane"/>
    <property type="evidence" value="ECO:0007669"/>
    <property type="project" value="UniProtKB-SubCell"/>
</dbReference>
<dbReference type="AlphaFoldDB" id="A0A6G9AKB7"/>
<feature type="transmembrane region" description="Helical" evidence="6">
    <location>
        <begin position="387"/>
        <end position="410"/>
    </location>
</feature>
<gene>
    <name evidence="9" type="ORF">G8759_09895</name>
</gene>
<feature type="transmembrane region" description="Helical" evidence="6">
    <location>
        <begin position="114"/>
        <end position="138"/>
    </location>
</feature>
<dbReference type="PANTHER" id="PTHR30572">
    <property type="entry name" value="MEMBRANE COMPONENT OF TRANSPORTER-RELATED"/>
    <property type="match status" value="1"/>
</dbReference>
<comment type="subcellular location">
    <subcellularLocation>
        <location evidence="1">Cell membrane</location>
        <topology evidence="1">Multi-pass membrane protein</topology>
    </subcellularLocation>
</comment>
<keyword evidence="4 6" id="KW-1133">Transmembrane helix</keyword>
<keyword evidence="3 6" id="KW-0812">Transmembrane</keyword>
<keyword evidence="5 6" id="KW-0472">Membrane</keyword>
<dbReference type="InterPro" id="IPR025857">
    <property type="entry name" value="MacB_PCD"/>
</dbReference>
<organism evidence="9 10">
    <name type="scientific">Spirosoma aureum</name>
    <dbReference type="NCBI Taxonomy" id="2692134"/>
    <lineage>
        <taxon>Bacteria</taxon>
        <taxon>Pseudomonadati</taxon>
        <taxon>Bacteroidota</taxon>
        <taxon>Cytophagia</taxon>
        <taxon>Cytophagales</taxon>
        <taxon>Cytophagaceae</taxon>
        <taxon>Spirosoma</taxon>
    </lineage>
</organism>
<feature type="transmembrane region" description="Helical" evidence="6">
    <location>
        <begin position="485"/>
        <end position="508"/>
    </location>
</feature>
<evidence type="ECO:0000259" key="8">
    <source>
        <dbReference type="Pfam" id="PF12704"/>
    </source>
</evidence>
<keyword evidence="2" id="KW-1003">Cell membrane</keyword>
<evidence type="ECO:0000256" key="1">
    <source>
        <dbReference type="ARBA" id="ARBA00004651"/>
    </source>
</evidence>
<evidence type="ECO:0000256" key="2">
    <source>
        <dbReference type="ARBA" id="ARBA00022475"/>
    </source>
</evidence>
<feature type="transmembrane region" description="Helical" evidence="6">
    <location>
        <begin position="793"/>
        <end position="817"/>
    </location>
</feature>
<evidence type="ECO:0000256" key="5">
    <source>
        <dbReference type="ARBA" id="ARBA00023136"/>
    </source>
</evidence>
<feature type="transmembrane region" description="Helical" evidence="6">
    <location>
        <begin position="879"/>
        <end position="902"/>
    </location>
</feature>
<feature type="transmembrane region" description="Helical" evidence="6">
    <location>
        <begin position="446"/>
        <end position="465"/>
    </location>
</feature>
<accession>A0A6G9AKB7</accession>
<feature type="domain" description="ABC3 transporter permease C-terminal" evidence="7">
    <location>
        <begin position="797"/>
        <end position="909"/>
    </location>
</feature>
<name>A0A6G9AKB7_9BACT</name>
<keyword evidence="10" id="KW-1185">Reference proteome</keyword>
<evidence type="ECO:0000313" key="10">
    <source>
        <dbReference type="Proteomes" id="UP000501802"/>
    </source>
</evidence>
<evidence type="ECO:0000259" key="7">
    <source>
        <dbReference type="Pfam" id="PF02687"/>
    </source>
</evidence>
<evidence type="ECO:0000256" key="6">
    <source>
        <dbReference type="SAM" id="Phobius"/>
    </source>
</evidence>
<sequence length="916" mass="102657">MKSKPPNPGKGPSSVKHRPAPGWITKLIEWLCAPHLREEVLGDLHERYALRVERLGEAQARRRYWREVLAYMRPSVIKRKSAVRGFGQYPNPTATDMLRNYVKIAFRTLSRHKLYTALNVAGLTFGITCFLLIGLYLFDELTFDQQHSRTNRIYRAIQHKKTPTEDLTIAASSYKVAEESKKSIGEIENSARITRTGRANITNPENKNTFQETVVFGNPGLLEIFDFEAIDGDSKSALNEPNSIILAEELAQRLFNTTQVVGKTVEFEFIPDKPLKITAVLKNHPRNSSFDFNLVISEATISSDQDFDESTSNWASQNFMTFFLLKDKANPEVAASKITHLLNANVKLDAGTSMSYSLQPLADIHLFSEHIIDGARNSNVEAMSRGVFLYIKIFAIVALFVLLIACINYMNLATARASNRSKEIGVRKASGAFQSHLIHQFLTESLVVTAISFGLAVVLVNILLPTFNEFTNKELSLGIHSDYRIWIYTLLALVVTGLLSGSYPSFLLSKFSPLFLLKNLKIQNRSGLSLRKGLVVFQFTISVVMMIATIVLFQQVQFVNNKNLGFDKELLLVIDINSSKVRTDAETIKSEFRRIAAVKNVSVTSRVPGEWKTIPTVKIRTEGNTDEHKVAYLIGADENFAKTFNVRLLNGRNFGGMSDSTSVILNETAAKLLGIKEASAQPIEMPARAMGGSYNPLNETNQPFKARVIGIVNDFHFQSLREKIAPMVLAYQKNPVHNIDYFTARIEGQDIPATLAKMNDVLVKIDPTNLLEYHFLDEQLARFYAEDRRRETLLIWIALATIFIACLGLFGLATYAAEQRIKEIGVRKVLGASILNLTALLSKDFLKLVLIANGIAFPLGWWVTNQWLNEFAYHISVEWWVFVVAGVVAITIALATVSYQAIKAALMNPVKSLRSE</sequence>
<dbReference type="NCBIfam" id="NF038404">
    <property type="entry name" value="perm_prefix_2"/>
    <property type="match status" value="1"/>
</dbReference>
<dbReference type="Proteomes" id="UP000501802">
    <property type="component" value="Chromosome"/>
</dbReference>
<dbReference type="EMBL" id="CP050063">
    <property type="protein sequence ID" value="QIP12911.1"/>
    <property type="molecule type" value="Genomic_DNA"/>
</dbReference>
<dbReference type="InterPro" id="IPR047699">
    <property type="entry name" value="Permease_put_prefix"/>
</dbReference>
<dbReference type="InterPro" id="IPR050250">
    <property type="entry name" value="Macrolide_Exporter_MacB"/>
</dbReference>
<feature type="domain" description="MacB-like periplasmic core" evidence="8">
    <location>
        <begin position="116"/>
        <end position="340"/>
    </location>
</feature>
<dbReference type="KEGG" id="spib:G8759_09895"/>
<feature type="domain" description="ABC3 transporter permease C-terminal" evidence="7">
    <location>
        <begin position="396"/>
        <end position="513"/>
    </location>
</feature>
<dbReference type="RefSeq" id="WP_167207471.1">
    <property type="nucleotide sequence ID" value="NZ_CP050063.1"/>
</dbReference>